<reference evidence="13 14" key="1">
    <citation type="journal article" date="2015" name="Nature">
        <title>rRNA introns, odd ribosomes, and small enigmatic genomes across a large radiation of phyla.</title>
        <authorList>
            <person name="Brown C.T."/>
            <person name="Hug L.A."/>
            <person name="Thomas B.C."/>
            <person name="Sharon I."/>
            <person name="Castelle C.J."/>
            <person name="Singh A."/>
            <person name="Wilkins M.J."/>
            <person name="Williams K.H."/>
            <person name="Banfield J.F."/>
        </authorList>
    </citation>
    <scope>NUCLEOTIDE SEQUENCE [LARGE SCALE GENOMIC DNA]</scope>
</reference>
<organism evidence="13 14">
    <name type="scientific">Candidatus Giovannonibacteria bacterium GW2011_GWB1_47_6b</name>
    <dbReference type="NCBI Taxonomy" id="1618655"/>
    <lineage>
        <taxon>Bacteria</taxon>
        <taxon>Candidatus Giovannoniibacteriota</taxon>
    </lineage>
</organism>
<accession>A0A0G1T5B3</accession>
<dbReference type="PANTHER" id="PTHR30153">
    <property type="entry name" value="REPLICATIVE DNA HELICASE DNAB"/>
    <property type="match status" value="1"/>
</dbReference>
<evidence type="ECO:0000256" key="8">
    <source>
        <dbReference type="ARBA" id="ARBA00023125"/>
    </source>
</evidence>
<evidence type="ECO:0000256" key="5">
    <source>
        <dbReference type="ARBA" id="ARBA00022801"/>
    </source>
</evidence>
<dbReference type="Gene3D" id="3.40.50.300">
    <property type="entry name" value="P-loop containing nucleotide triphosphate hydrolases"/>
    <property type="match status" value="1"/>
</dbReference>
<dbReference type="GO" id="GO:1990077">
    <property type="term" value="C:primosome complex"/>
    <property type="evidence" value="ECO:0007669"/>
    <property type="project" value="UniProtKB-KW"/>
</dbReference>
<dbReference type="InterPro" id="IPR036185">
    <property type="entry name" value="DNA_heli_DnaB-like_N_sf"/>
</dbReference>
<dbReference type="PANTHER" id="PTHR30153:SF2">
    <property type="entry name" value="REPLICATIVE DNA HELICASE"/>
    <property type="match status" value="1"/>
</dbReference>
<dbReference type="Pfam" id="PF03796">
    <property type="entry name" value="DnaB_C"/>
    <property type="match status" value="1"/>
</dbReference>
<comment type="catalytic activity">
    <reaction evidence="11">
        <text>ATP + H2O = ADP + phosphate + H(+)</text>
        <dbReference type="Rhea" id="RHEA:13065"/>
        <dbReference type="ChEBI" id="CHEBI:15377"/>
        <dbReference type="ChEBI" id="CHEBI:15378"/>
        <dbReference type="ChEBI" id="CHEBI:30616"/>
        <dbReference type="ChEBI" id="CHEBI:43474"/>
        <dbReference type="ChEBI" id="CHEBI:456216"/>
        <dbReference type="EC" id="5.6.2.3"/>
    </reaction>
</comment>
<keyword evidence="7" id="KW-0067">ATP-binding</keyword>
<dbReference type="GO" id="GO:0043139">
    <property type="term" value="F:5'-3' DNA helicase activity"/>
    <property type="evidence" value="ECO:0007669"/>
    <property type="project" value="UniProtKB-EC"/>
</dbReference>
<keyword evidence="4" id="KW-0547">Nucleotide-binding</keyword>
<dbReference type="Pfam" id="PF00772">
    <property type="entry name" value="DnaB"/>
    <property type="match status" value="1"/>
</dbReference>
<dbReference type="GO" id="GO:0005829">
    <property type="term" value="C:cytosol"/>
    <property type="evidence" value="ECO:0007669"/>
    <property type="project" value="TreeGrafter"/>
</dbReference>
<protein>
    <recommendedName>
        <fullName evidence="10">DNA 5'-3' helicase</fullName>
        <ecNumber evidence="10">5.6.2.3</ecNumber>
    </recommendedName>
</protein>
<dbReference type="AlphaFoldDB" id="A0A0G1T5B3"/>
<keyword evidence="8" id="KW-0238">DNA-binding</keyword>
<dbReference type="InterPro" id="IPR016136">
    <property type="entry name" value="DNA_helicase_N/primase_C"/>
</dbReference>
<evidence type="ECO:0000256" key="11">
    <source>
        <dbReference type="ARBA" id="ARBA00048954"/>
    </source>
</evidence>
<gene>
    <name evidence="13" type="ORF">UY02_C0009G0023</name>
</gene>
<dbReference type="PROSITE" id="PS51199">
    <property type="entry name" value="SF4_HELICASE"/>
    <property type="match status" value="1"/>
</dbReference>
<keyword evidence="6 13" id="KW-0347">Helicase</keyword>
<evidence type="ECO:0000256" key="9">
    <source>
        <dbReference type="ARBA" id="ARBA00023235"/>
    </source>
</evidence>
<dbReference type="InterPro" id="IPR027417">
    <property type="entry name" value="P-loop_NTPase"/>
</dbReference>
<keyword evidence="3" id="KW-0235">DNA replication</keyword>
<dbReference type="EMBL" id="LCOK01000009">
    <property type="protein sequence ID" value="KKU76994.1"/>
    <property type="molecule type" value="Genomic_DNA"/>
</dbReference>
<dbReference type="Proteomes" id="UP000034682">
    <property type="component" value="Unassembled WGS sequence"/>
</dbReference>
<evidence type="ECO:0000256" key="10">
    <source>
        <dbReference type="ARBA" id="ARBA00044969"/>
    </source>
</evidence>
<dbReference type="GO" id="GO:0006269">
    <property type="term" value="P:DNA replication, synthesis of primer"/>
    <property type="evidence" value="ECO:0007669"/>
    <property type="project" value="UniProtKB-KW"/>
</dbReference>
<keyword evidence="5" id="KW-0378">Hydrolase</keyword>
<dbReference type="GO" id="GO:0005524">
    <property type="term" value="F:ATP binding"/>
    <property type="evidence" value="ECO:0007669"/>
    <property type="project" value="UniProtKB-KW"/>
</dbReference>
<sequence>MAKPAKLPPQNQEAEQSVLGSLLIDKNAIIQVADVLAPEDFYHPQNGIIYETVMRLFEKRQPIDIMTVSNDLKEKGSLKDVGGSTYLSKLVDSVPSATNVGYYAKLVKEKKVLRDLIHASADISEKAFDTSGDLEETLDEIEQRIFAISQRSVPQRFIHIKEELPKAYERFEKMHSGEKPLGGLSTGFPGLDQILSGLRGSDMLVVGARPSLGKTSFVLELWTA</sequence>
<comment type="similarity">
    <text evidence="1">Belongs to the helicase family. DnaB subfamily.</text>
</comment>
<evidence type="ECO:0000256" key="6">
    <source>
        <dbReference type="ARBA" id="ARBA00022806"/>
    </source>
</evidence>
<proteinExistence type="inferred from homology"/>
<dbReference type="InterPro" id="IPR007694">
    <property type="entry name" value="DNA_helicase_DnaB-like_C"/>
</dbReference>
<evidence type="ECO:0000259" key="12">
    <source>
        <dbReference type="PROSITE" id="PS51199"/>
    </source>
</evidence>
<evidence type="ECO:0000313" key="13">
    <source>
        <dbReference type="EMBL" id="KKU76994.1"/>
    </source>
</evidence>
<dbReference type="EC" id="5.6.2.3" evidence="10"/>
<evidence type="ECO:0000256" key="2">
    <source>
        <dbReference type="ARBA" id="ARBA00022515"/>
    </source>
</evidence>
<keyword evidence="9" id="KW-0413">Isomerase</keyword>
<comment type="caution">
    <text evidence="13">The sequence shown here is derived from an EMBL/GenBank/DDBJ whole genome shotgun (WGS) entry which is preliminary data.</text>
</comment>
<dbReference type="GO" id="GO:0016787">
    <property type="term" value="F:hydrolase activity"/>
    <property type="evidence" value="ECO:0007669"/>
    <property type="project" value="UniProtKB-KW"/>
</dbReference>
<dbReference type="SUPFAM" id="SSF52540">
    <property type="entry name" value="P-loop containing nucleoside triphosphate hydrolases"/>
    <property type="match status" value="1"/>
</dbReference>
<name>A0A0G1T5B3_9BACT</name>
<dbReference type="GO" id="GO:0003677">
    <property type="term" value="F:DNA binding"/>
    <property type="evidence" value="ECO:0007669"/>
    <property type="project" value="UniProtKB-KW"/>
</dbReference>
<dbReference type="FunFam" id="1.10.860.10:FF:000001">
    <property type="entry name" value="Replicative DNA helicase"/>
    <property type="match status" value="1"/>
</dbReference>
<dbReference type="PATRIC" id="fig|1618655.3.peg.250"/>
<dbReference type="Gene3D" id="1.10.860.10">
    <property type="entry name" value="DNAb Helicase, Chain A"/>
    <property type="match status" value="1"/>
</dbReference>
<evidence type="ECO:0000256" key="4">
    <source>
        <dbReference type="ARBA" id="ARBA00022741"/>
    </source>
</evidence>
<evidence type="ECO:0000313" key="14">
    <source>
        <dbReference type="Proteomes" id="UP000034682"/>
    </source>
</evidence>
<evidence type="ECO:0000256" key="7">
    <source>
        <dbReference type="ARBA" id="ARBA00022840"/>
    </source>
</evidence>
<keyword evidence="2" id="KW-0639">Primosome</keyword>
<evidence type="ECO:0000256" key="3">
    <source>
        <dbReference type="ARBA" id="ARBA00022705"/>
    </source>
</evidence>
<evidence type="ECO:0000256" key="1">
    <source>
        <dbReference type="ARBA" id="ARBA00008428"/>
    </source>
</evidence>
<dbReference type="SUPFAM" id="SSF48024">
    <property type="entry name" value="N-terminal domain of DnaB helicase"/>
    <property type="match status" value="1"/>
</dbReference>
<dbReference type="InterPro" id="IPR007693">
    <property type="entry name" value="DNA_helicase_DnaB-like_N"/>
</dbReference>
<feature type="domain" description="SF4 helicase" evidence="12">
    <location>
        <begin position="177"/>
        <end position="224"/>
    </location>
</feature>